<protein>
    <recommendedName>
        <fullName evidence="2">DUF5648 domain-containing protein</fullName>
    </recommendedName>
</protein>
<feature type="domain" description="DUF5648" evidence="2">
    <location>
        <begin position="53"/>
        <end position="186"/>
    </location>
</feature>
<sequence length="195" mass="20750">MKNNILTALALLFLCHILDMGTLASRISNAANSTDQRRAADTCGDPSLSTLYYKAFSQQGQFHGLDTESIYTHAQASTGDWVISTPAFRAWLSPGQPSTVPLYGFAGTGGLFYITSTTGTTPTAPSGFTSVGIRAYVYATQICGSVPLYGASLPSATDFWYTTNLNDHNSLLNLGWTDTGITAYVLPVDTCSCSS</sequence>
<accession>A0A067TAF0</accession>
<dbReference type="Proteomes" id="UP000027222">
    <property type="component" value="Unassembled WGS sequence"/>
</dbReference>
<dbReference type="Pfam" id="PF18885">
    <property type="entry name" value="DUF5648"/>
    <property type="match status" value="1"/>
</dbReference>
<name>A0A067TAF0_GALM3</name>
<organism evidence="3 4">
    <name type="scientific">Galerina marginata (strain CBS 339.88)</name>
    <dbReference type="NCBI Taxonomy" id="685588"/>
    <lineage>
        <taxon>Eukaryota</taxon>
        <taxon>Fungi</taxon>
        <taxon>Dikarya</taxon>
        <taxon>Basidiomycota</taxon>
        <taxon>Agaricomycotina</taxon>
        <taxon>Agaricomycetes</taxon>
        <taxon>Agaricomycetidae</taxon>
        <taxon>Agaricales</taxon>
        <taxon>Agaricineae</taxon>
        <taxon>Strophariaceae</taxon>
        <taxon>Galerina</taxon>
    </lineage>
</organism>
<dbReference type="HOGENOM" id="CLU_093541_0_0_1"/>
<feature type="signal peptide" evidence="1">
    <location>
        <begin position="1"/>
        <end position="24"/>
    </location>
</feature>
<keyword evidence="1" id="KW-0732">Signal</keyword>
<evidence type="ECO:0000313" key="3">
    <source>
        <dbReference type="EMBL" id="KDR80121.1"/>
    </source>
</evidence>
<proteinExistence type="predicted"/>
<evidence type="ECO:0000313" key="4">
    <source>
        <dbReference type="Proteomes" id="UP000027222"/>
    </source>
</evidence>
<gene>
    <name evidence="3" type="ORF">GALMADRAFT_242364</name>
</gene>
<dbReference type="OrthoDB" id="9971254at2759"/>
<feature type="chain" id="PRO_5001646640" description="DUF5648 domain-containing protein" evidence="1">
    <location>
        <begin position="25"/>
        <end position="195"/>
    </location>
</feature>
<dbReference type="EMBL" id="KL142372">
    <property type="protein sequence ID" value="KDR80121.1"/>
    <property type="molecule type" value="Genomic_DNA"/>
</dbReference>
<dbReference type="InterPro" id="IPR043708">
    <property type="entry name" value="DUF5648"/>
</dbReference>
<evidence type="ECO:0000259" key="2">
    <source>
        <dbReference type="Pfam" id="PF18885"/>
    </source>
</evidence>
<reference evidence="4" key="1">
    <citation type="journal article" date="2014" name="Proc. Natl. Acad. Sci. U.S.A.">
        <title>Extensive sampling of basidiomycete genomes demonstrates inadequacy of the white-rot/brown-rot paradigm for wood decay fungi.</title>
        <authorList>
            <person name="Riley R."/>
            <person name="Salamov A.A."/>
            <person name="Brown D.W."/>
            <person name="Nagy L.G."/>
            <person name="Floudas D."/>
            <person name="Held B.W."/>
            <person name="Levasseur A."/>
            <person name="Lombard V."/>
            <person name="Morin E."/>
            <person name="Otillar R."/>
            <person name="Lindquist E.A."/>
            <person name="Sun H."/>
            <person name="LaButti K.M."/>
            <person name="Schmutz J."/>
            <person name="Jabbour D."/>
            <person name="Luo H."/>
            <person name="Baker S.E."/>
            <person name="Pisabarro A.G."/>
            <person name="Walton J.D."/>
            <person name="Blanchette R.A."/>
            <person name="Henrissat B."/>
            <person name="Martin F."/>
            <person name="Cullen D."/>
            <person name="Hibbett D.S."/>
            <person name="Grigoriev I.V."/>
        </authorList>
    </citation>
    <scope>NUCLEOTIDE SEQUENCE [LARGE SCALE GENOMIC DNA]</scope>
    <source>
        <strain evidence="4">CBS 339.88</strain>
    </source>
</reference>
<dbReference type="AlphaFoldDB" id="A0A067TAF0"/>
<evidence type="ECO:0000256" key="1">
    <source>
        <dbReference type="SAM" id="SignalP"/>
    </source>
</evidence>
<keyword evidence="4" id="KW-1185">Reference proteome</keyword>